<evidence type="ECO:0000256" key="2">
    <source>
        <dbReference type="SAM" id="MobiDB-lite"/>
    </source>
</evidence>
<keyword evidence="1" id="KW-0175">Coiled coil</keyword>
<dbReference type="AlphaFoldDB" id="R2SHU5"/>
<organism evidence="3 4">
    <name type="scientific">Enterococcus pallens ATCC BAA-351</name>
    <dbReference type="NCBI Taxonomy" id="1158607"/>
    <lineage>
        <taxon>Bacteria</taxon>
        <taxon>Bacillati</taxon>
        <taxon>Bacillota</taxon>
        <taxon>Bacilli</taxon>
        <taxon>Lactobacillales</taxon>
        <taxon>Enterococcaceae</taxon>
        <taxon>Enterococcus</taxon>
    </lineage>
</organism>
<evidence type="ECO:0000313" key="3">
    <source>
        <dbReference type="EMBL" id="EOH94850.1"/>
    </source>
</evidence>
<dbReference type="EMBL" id="AJAQ01000014">
    <property type="protein sequence ID" value="EOH94850.1"/>
    <property type="molecule type" value="Genomic_DNA"/>
</dbReference>
<evidence type="ECO:0000256" key="1">
    <source>
        <dbReference type="SAM" id="Coils"/>
    </source>
</evidence>
<comment type="caution">
    <text evidence="3">The sequence shown here is derived from an EMBL/GenBank/DDBJ whole genome shotgun (WGS) entry which is preliminary data.</text>
</comment>
<dbReference type="Gene3D" id="1.20.5.340">
    <property type="match status" value="1"/>
</dbReference>
<dbReference type="OrthoDB" id="4387735at2"/>
<feature type="region of interest" description="Disordered" evidence="2">
    <location>
        <begin position="900"/>
        <end position="936"/>
    </location>
</feature>
<evidence type="ECO:0008006" key="5">
    <source>
        <dbReference type="Google" id="ProtNLM"/>
    </source>
</evidence>
<reference evidence="3 4" key="1">
    <citation type="submission" date="2013-02" db="EMBL/GenBank/DDBJ databases">
        <title>The Genome Sequence of Enterococcus pallens BAA-351.</title>
        <authorList>
            <consortium name="The Broad Institute Genome Sequencing Platform"/>
            <consortium name="The Broad Institute Genome Sequencing Center for Infectious Disease"/>
            <person name="Earl A.M."/>
            <person name="Gilmore M.S."/>
            <person name="Lebreton F."/>
            <person name="Walker B."/>
            <person name="Young S.K."/>
            <person name="Zeng Q."/>
            <person name="Gargeya S."/>
            <person name="Fitzgerald M."/>
            <person name="Haas B."/>
            <person name="Abouelleil A."/>
            <person name="Alvarado L."/>
            <person name="Arachchi H.M."/>
            <person name="Berlin A.M."/>
            <person name="Chapman S.B."/>
            <person name="Dewar J."/>
            <person name="Goldberg J."/>
            <person name="Griggs A."/>
            <person name="Gujja S."/>
            <person name="Hansen M."/>
            <person name="Howarth C."/>
            <person name="Imamovic A."/>
            <person name="Larimer J."/>
            <person name="McCowan C."/>
            <person name="Murphy C."/>
            <person name="Neiman D."/>
            <person name="Pearson M."/>
            <person name="Priest M."/>
            <person name="Roberts A."/>
            <person name="Saif S."/>
            <person name="Shea T."/>
            <person name="Sisk P."/>
            <person name="Sykes S."/>
            <person name="Wortman J."/>
            <person name="Nusbaum C."/>
            <person name="Birren B."/>
        </authorList>
    </citation>
    <scope>NUCLEOTIDE SEQUENCE [LARGE SCALE GENOMIC DNA]</scope>
    <source>
        <strain evidence="3 4">ATCC BAA-351</strain>
    </source>
</reference>
<dbReference type="STRING" id="160454.RV10_GL004115"/>
<dbReference type="HOGENOM" id="CLU_310523_0_0_9"/>
<dbReference type="Proteomes" id="UP000013782">
    <property type="component" value="Unassembled WGS sequence"/>
</dbReference>
<keyword evidence="4" id="KW-1185">Reference proteome</keyword>
<name>R2SHU5_9ENTE</name>
<dbReference type="PATRIC" id="fig|1158607.3.peg.1736"/>
<gene>
    <name evidence="3" type="ORF">UAU_01772</name>
</gene>
<dbReference type="eggNOG" id="COG0845">
    <property type="taxonomic scope" value="Bacteria"/>
</dbReference>
<proteinExistence type="predicted"/>
<protein>
    <recommendedName>
        <fullName evidence="5">Phage minor structural protein</fullName>
    </recommendedName>
</protein>
<evidence type="ECO:0000313" key="4">
    <source>
        <dbReference type="Proteomes" id="UP000013782"/>
    </source>
</evidence>
<feature type="compositionally biased region" description="Polar residues" evidence="2">
    <location>
        <begin position="905"/>
        <end position="931"/>
    </location>
</feature>
<accession>R2SHU5</accession>
<feature type="coiled-coil region" evidence="1">
    <location>
        <begin position="417"/>
        <end position="444"/>
    </location>
</feature>
<sequence length="947" mass="104389">MLKTTKEFTAAMRSDTRRIHAKVEIDGVKYPEDRIKTMSGDLGILSGSSFLIGSTYSNSVKIVFDSIIESIDHDQEVRVYLGIEVDHWEEPETPIQYVSMGKYYVEDFYRNRNSLETTVELSDGFLYMEKPYISKLGYPAEIRKVALEICNQAGIEVDEANFSRLSNQRIGKIEGATCREAIGYIAQFHSGFAHFNRDGKFEIRNLLTTNYEISDSDYLLKGLEVKEKPYSTDGIQVKLRQKDNTEEKILIAGATVGNIVELDNPVMTQSLLDEIWRQISSISFIPFEMEWRGNPQLEAGDWITIVDTEGRRFHVPQLLQSFDFNGGLKMKSSAQTTSGSSSIYKYRGSINQVIQFLEDQIAANGVNRIFHGSATPTDPREGDIWFKPNGPYTEMWIYEEDASGVLRWDLKVSTEPSKELLTLIDNAQKEAEKAITDANNARSIAEDAVARADNSAQAAADAKKVGEQAVENAREAQSTADTAVSNANQALDNIEGVDSKLTTEISRLDGSLSTKIEQTTFDKLKGLVDTQGTQISQNTTEIATKASHQEVNTISGRVDTHETRLTQNEKSIALKASQSTVDTLTGKVSVVETEISTIAGKFSALSSKVEGNTTKLGTLESSYDGLNSTVAVLQEDVLGKVDTIQFSNLSQKVDTLQLTVADKADKSQITVLTNQISSVVQDVEGNKSSINILKEDINLAVKKGDVINQINISPESILISGNKIRITGQTYIENAAIKSAAIASLDADRLTVGSTLNAAFINVINLNASNISTGYLSANRIASKSINADKINVTSLSAISSNIGTITAGSIKSVNISSATIEGGTIISPLFKVPEMETVVESTWDKDNYRTQMKFTKRGIFMVTYVWEYFPYVGTSMQYNIFQIELVVIRSQELYKEKWTGSGRGSSVENAKPSGGTTKRQNIGYTGTSDYSGPPREWEYVRNINKN</sequence>
<dbReference type="RefSeq" id="WP_010756769.1">
    <property type="nucleotide sequence ID" value="NZ_ASWD01000006.1"/>
</dbReference>